<reference evidence="1 2" key="1">
    <citation type="submission" date="2015-06" db="EMBL/GenBank/DDBJ databases">
        <title>Draft Whole-Genome Sequence of the Entomopathogenic Bacterium Xenorhabdus khoisanae.</title>
        <authorList>
            <person name="Naidoo S."/>
            <person name="Featherston J."/>
            <person name="Gray V.M."/>
        </authorList>
    </citation>
    <scope>NUCLEOTIDE SEQUENCE [LARGE SCALE GENOMIC DNA]</scope>
    <source>
        <strain evidence="1 2">MCB</strain>
    </source>
</reference>
<keyword evidence="2" id="KW-1185">Reference proteome</keyword>
<dbReference type="EMBL" id="LFCV01000142">
    <property type="protein sequence ID" value="KMJ43827.1"/>
    <property type="molecule type" value="Genomic_DNA"/>
</dbReference>
<dbReference type="Proteomes" id="UP000036277">
    <property type="component" value="Unassembled WGS sequence"/>
</dbReference>
<evidence type="ECO:0000313" key="1">
    <source>
        <dbReference type="EMBL" id="KMJ43827.1"/>
    </source>
</evidence>
<name>A0A0J5FPE8_9GAMM</name>
<dbReference type="OrthoDB" id="6439412at2"/>
<dbReference type="SUPFAM" id="SSF53901">
    <property type="entry name" value="Thiolase-like"/>
    <property type="match status" value="1"/>
</dbReference>
<proteinExistence type="predicted"/>
<dbReference type="InterPro" id="IPR016039">
    <property type="entry name" value="Thiolase-like"/>
</dbReference>
<protein>
    <recommendedName>
        <fullName evidence="3">Beta-ketoacyl synthase N-terminal domain-containing protein</fullName>
    </recommendedName>
</protein>
<gene>
    <name evidence="1" type="ORF">AB204_17645</name>
</gene>
<dbReference type="RefSeq" id="WP_047964685.1">
    <property type="nucleotide sequence ID" value="NZ_CAWMBG010000142.1"/>
</dbReference>
<dbReference type="GO" id="GO:0016746">
    <property type="term" value="F:acyltransferase activity"/>
    <property type="evidence" value="ECO:0007669"/>
    <property type="project" value="InterPro"/>
</dbReference>
<evidence type="ECO:0000313" key="2">
    <source>
        <dbReference type="Proteomes" id="UP000036277"/>
    </source>
</evidence>
<comment type="caution">
    <text evidence="1">The sequence shown here is derived from an EMBL/GenBank/DDBJ whole genome shotgun (WGS) entry which is preliminary data.</text>
</comment>
<evidence type="ECO:0008006" key="3">
    <source>
        <dbReference type="Google" id="ProtNLM"/>
    </source>
</evidence>
<sequence>MGIYITSGTSLLPDGLSVDDIIHGRIPDVHLPADPSHLPNILGERCIDETAFAMPRMDKIVRRVANAQSRWVLYTGIKTWENSIGDRFSPEQRGLFIGLGTSDADDSSTPIAFDAKDDEDYVVKALVETPPLMGLTLLNTSTASHLSQHLDITGDNGFFSPHVDAGGNALLEGYYSIKEKRSQFVLCGGGSQKISTWYYLAYENLIKGVPWIPAEAASFITLHEDSHHADSEISQVFRTLLLHRDHVGRLLAWMSGEKMSEEKVSEENSSPAQIIHVGKITDEFTAQVYDTFPSAAQFNLDKALGYCGSAAPFVAINLAIEIHKKGTAIDNVSRNARSQHSSGLTWILVHGLENQCTAILLRMGMLNGGEQ</sequence>
<organism evidence="1 2">
    <name type="scientific">Xenorhabdus khoisanae</name>
    <dbReference type="NCBI Taxonomy" id="880157"/>
    <lineage>
        <taxon>Bacteria</taxon>
        <taxon>Pseudomonadati</taxon>
        <taxon>Pseudomonadota</taxon>
        <taxon>Gammaproteobacteria</taxon>
        <taxon>Enterobacterales</taxon>
        <taxon>Morganellaceae</taxon>
        <taxon>Xenorhabdus</taxon>
    </lineage>
</organism>
<dbReference type="AlphaFoldDB" id="A0A0J5FPE8"/>
<dbReference type="STRING" id="880157.AB204_17645"/>
<dbReference type="Gene3D" id="3.40.47.10">
    <property type="match status" value="1"/>
</dbReference>
<accession>A0A0J5FPE8</accession>
<dbReference type="PATRIC" id="fig|880157.4.peg.3788"/>